<dbReference type="RefSeq" id="WP_091742705.1">
    <property type="nucleotide sequence ID" value="NZ_FNNQ01000019.1"/>
</dbReference>
<name>A0A1H3C1C3_9BACL</name>
<dbReference type="AlphaFoldDB" id="A0A1H3C1C3"/>
<feature type="chain" id="PRO_5039010752" description="Lipoprotein" evidence="1">
    <location>
        <begin position="21"/>
        <end position="160"/>
    </location>
</feature>
<accession>A0A1H3C1C3</accession>
<evidence type="ECO:0000313" key="2">
    <source>
        <dbReference type="EMBL" id="SDX47855.1"/>
    </source>
</evidence>
<protein>
    <recommendedName>
        <fullName evidence="4">Lipoprotein</fullName>
    </recommendedName>
</protein>
<dbReference type="STRING" id="1048340.SAMN05444487_11922"/>
<dbReference type="PROSITE" id="PS51257">
    <property type="entry name" value="PROKAR_LIPOPROTEIN"/>
    <property type="match status" value="1"/>
</dbReference>
<feature type="signal peptide" evidence="1">
    <location>
        <begin position="1"/>
        <end position="20"/>
    </location>
</feature>
<organism evidence="2 3">
    <name type="scientific">Marininema mesophilum</name>
    <dbReference type="NCBI Taxonomy" id="1048340"/>
    <lineage>
        <taxon>Bacteria</taxon>
        <taxon>Bacillati</taxon>
        <taxon>Bacillota</taxon>
        <taxon>Bacilli</taxon>
        <taxon>Bacillales</taxon>
        <taxon>Thermoactinomycetaceae</taxon>
        <taxon>Marininema</taxon>
    </lineage>
</organism>
<evidence type="ECO:0000256" key="1">
    <source>
        <dbReference type="SAM" id="SignalP"/>
    </source>
</evidence>
<dbReference type="OrthoDB" id="8778044at2"/>
<evidence type="ECO:0008006" key="4">
    <source>
        <dbReference type="Google" id="ProtNLM"/>
    </source>
</evidence>
<evidence type="ECO:0000313" key="3">
    <source>
        <dbReference type="Proteomes" id="UP000198534"/>
    </source>
</evidence>
<dbReference type="EMBL" id="FNNQ01000019">
    <property type="protein sequence ID" value="SDX47855.1"/>
    <property type="molecule type" value="Genomic_DNA"/>
</dbReference>
<gene>
    <name evidence="2" type="ORF">SAMN05444487_11922</name>
</gene>
<proteinExistence type="predicted"/>
<keyword evidence="3" id="KW-1185">Reference proteome</keyword>
<dbReference type="Proteomes" id="UP000198534">
    <property type="component" value="Unassembled WGS sequence"/>
</dbReference>
<reference evidence="2 3" key="1">
    <citation type="submission" date="2016-10" db="EMBL/GenBank/DDBJ databases">
        <authorList>
            <person name="de Groot N.N."/>
        </authorList>
    </citation>
    <scope>NUCLEOTIDE SEQUENCE [LARGE SCALE GENOMIC DNA]</scope>
    <source>
        <strain evidence="2 3">DSM 45610</strain>
    </source>
</reference>
<keyword evidence="1" id="KW-0732">Signal</keyword>
<sequence length="160" mass="17865">MKVWKGAWIVVLTCFMFLTACTPQPGLEEDLNAAVKKVQDSDGGATGNGLLRMSYVASNFEWDKLYIFSSKMTKEVVNNSLGFQWEGAKDDVVGGINDRQCLFVFVKDDKVVRTVKHDRGKGDFVPITKPLTPNTAVFLADKTEKGHWIFKPASWGNSRN</sequence>